<dbReference type="Gramene" id="OGLUM04G01180.1">
    <property type="protein sequence ID" value="OGLUM04G01180.1"/>
    <property type="gene ID" value="OGLUM04G01180"/>
</dbReference>
<dbReference type="Proteomes" id="UP000026961">
    <property type="component" value="Chromosome 4"/>
</dbReference>
<proteinExistence type="predicted"/>
<dbReference type="HOGENOM" id="CLU_2798068_0_0_1"/>
<accession>A0A0D9ZGM8</accession>
<dbReference type="AlphaFoldDB" id="A0A0D9ZGM8"/>
<keyword evidence="2" id="KW-1185">Reference proteome</keyword>
<organism evidence="1">
    <name type="scientific">Oryza glumipatula</name>
    <dbReference type="NCBI Taxonomy" id="40148"/>
    <lineage>
        <taxon>Eukaryota</taxon>
        <taxon>Viridiplantae</taxon>
        <taxon>Streptophyta</taxon>
        <taxon>Embryophyta</taxon>
        <taxon>Tracheophyta</taxon>
        <taxon>Spermatophyta</taxon>
        <taxon>Magnoliopsida</taxon>
        <taxon>Liliopsida</taxon>
        <taxon>Poales</taxon>
        <taxon>Poaceae</taxon>
        <taxon>BOP clade</taxon>
        <taxon>Oryzoideae</taxon>
        <taxon>Oryzeae</taxon>
        <taxon>Oryzinae</taxon>
        <taxon>Oryza</taxon>
    </lineage>
</organism>
<protein>
    <submittedName>
        <fullName evidence="1">Uncharacterized protein</fullName>
    </submittedName>
</protein>
<name>A0A0D9ZGM8_9ORYZ</name>
<reference evidence="1" key="2">
    <citation type="submission" date="2018-05" db="EMBL/GenBank/DDBJ databases">
        <title>OgluRS3 (Oryza glumaepatula Reference Sequence Version 3).</title>
        <authorList>
            <person name="Zhang J."/>
            <person name="Kudrna D."/>
            <person name="Lee S."/>
            <person name="Talag J."/>
            <person name="Welchert J."/>
            <person name="Wing R.A."/>
        </authorList>
    </citation>
    <scope>NUCLEOTIDE SEQUENCE [LARGE SCALE GENOMIC DNA]</scope>
</reference>
<evidence type="ECO:0000313" key="1">
    <source>
        <dbReference type="EnsemblPlants" id="OGLUM04G01180.1"/>
    </source>
</evidence>
<reference evidence="1" key="1">
    <citation type="submission" date="2015-04" db="UniProtKB">
        <authorList>
            <consortium name="EnsemblPlants"/>
        </authorList>
    </citation>
    <scope>IDENTIFICATION</scope>
</reference>
<dbReference type="EnsemblPlants" id="OGLUM04G01180.1">
    <property type="protein sequence ID" value="OGLUM04G01180.1"/>
    <property type="gene ID" value="OGLUM04G01180"/>
</dbReference>
<sequence>MSRCSGCQRVDSSASASAAADVIRLEVGMTKGERSLFHINSVVLEAGPAGGPAAAWWRSPWTRYCSST</sequence>
<evidence type="ECO:0000313" key="2">
    <source>
        <dbReference type="Proteomes" id="UP000026961"/>
    </source>
</evidence>